<feature type="region of interest" description="Disordered" evidence="1">
    <location>
        <begin position="268"/>
        <end position="302"/>
    </location>
</feature>
<sequence length="317" mass="35451">MVGNEICTQLTKLFEVLDVRTVNDYEHKLHELTHSEGGIAETGMLITKLNEAFIRWENFLRSLDEDLEKILGPSGSALGPADDIRLGNKSLKQSNSTLLTYVKNSEYDMMFIEVVTSFSSPECAEQVLKMYERLHEFQVLNCDILLLTKGSTNGVEGGGFLKLVGVPFRMLLNEEEATMRILQHRQSAVSIAGIKAILMFTEIVCNDEAFNISHSHDDDEKSEKKLTNFGQAGGCVLVDRKGRILYNYVCTDNTDWPDVEILLEQVKTHKNSSNQDGSSEKIKNKDVDGNDDGATDKNTENDDTRVAVTKDKCCTIL</sequence>
<dbReference type="Proteomes" id="UP000887540">
    <property type="component" value="Unplaced"/>
</dbReference>
<accession>A0A914DHC8</accession>
<protein>
    <submittedName>
        <fullName evidence="3">Uncharacterized protein</fullName>
    </submittedName>
</protein>
<proteinExistence type="predicted"/>
<dbReference type="WBParaSite" id="ACRNAN_scaffold2735.g8890.t1">
    <property type="protein sequence ID" value="ACRNAN_scaffold2735.g8890.t1"/>
    <property type="gene ID" value="ACRNAN_scaffold2735.g8890"/>
</dbReference>
<name>A0A914DHC8_9BILA</name>
<feature type="compositionally biased region" description="Basic and acidic residues" evidence="1">
    <location>
        <begin position="278"/>
        <end position="302"/>
    </location>
</feature>
<evidence type="ECO:0000256" key="1">
    <source>
        <dbReference type="SAM" id="MobiDB-lite"/>
    </source>
</evidence>
<organism evidence="2 3">
    <name type="scientific">Acrobeloides nanus</name>
    <dbReference type="NCBI Taxonomy" id="290746"/>
    <lineage>
        <taxon>Eukaryota</taxon>
        <taxon>Metazoa</taxon>
        <taxon>Ecdysozoa</taxon>
        <taxon>Nematoda</taxon>
        <taxon>Chromadorea</taxon>
        <taxon>Rhabditida</taxon>
        <taxon>Tylenchina</taxon>
        <taxon>Cephalobomorpha</taxon>
        <taxon>Cephaloboidea</taxon>
        <taxon>Cephalobidae</taxon>
        <taxon>Acrobeloides</taxon>
    </lineage>
</organism>
<reference evidence="3" key="1">
    <citation type="submission" date="2022-11" db="UniProtKB">
        <authorList>
            <consortium name="WormBaseParasite"/>
        </authorList>
    </citation>
    <scope>IDENTIFICATION</scope>
</reference>
<dbReference type="AlphaFoldDB" id="A0A914DHC8"/>
<evidence type="ECO:0000313" key="3">
    <source>
        <dbReference type="WBParaSite" id="ACRNAN_scaffold2735.g8890.t1"/>
    </source>
</evidence>
<evidence type="ECO:0000313" key="2">
    <source>
        <dbReference type="Proteomes" id="UP000887540"/>
    </source>
</evidence>
<keyword evidence="2" id="KW-1185">Reference proteome</keyword>